<evidence type="ECO:0000256" key="2">
    <source>
        <dbReference type="ARBA" id="ARBA00007951"/>
    </source>
</evidence>
<proteinExistence type="inferred from homology"/>
<dbReference type="Proteomes" id="UP000346198">
    <property type="component" value="Unassembled WGS sequence"/>
</dbReference>
<dbReference type="GO" id="GO:0004560">
    <property type="term" value="F:alpha-L-fucosidase activity"/>
    <property type="evidence" value="ECO:0007669"/>
    <property type="project" value="InterPro"/>
</dbReference>
<feature type="signal peptide" evidence="7">
    <location>
        <begin position="1"/>
        <end position="22"/>
    </location>
</feature>
<dbReference type="SMART" id="SM00812">
    <property type="entry name" value="Alpha_L_fucos"/>
    <property type="match status" value="1"/>
</dbReference>
<keyword evidence="4 7" id="KW-0732">Signal</keyword>
<name>A0A6C2UGG2_9BACT</name>
<dbReference type="InterPro" id="IPR013780">
    <property type="entry name" value="Glyco_hydro_b"/>
</dbReference>
<dbReference type="EC" id="3.2.1.51" evidence="3"/>
<dbReference type="PRINTS" id="PR00741">
    <property type="entry name" value="GLHYDRLASE29"/>
</dbReference>
<dbReference type="Pfam" id="PF01120">
    <property type="entry name" value="Alpha_L_fucos"/>
    <property type="match status" value="1"/>
</dbReference>
<evidence type="ECO:0000256" key="1">
    <source>
        <dbReference type="ARBA" id="ARBA00004071"/>
    </source>
</evidence>
<dbReference type="InterPro" id="IPR017853">
    <property type="entry name" value="GH"/>
</dbReference>
<dbReference type="InterPro" id="IPR016286">
    <property type="entry name" value="FUC_metazoa-typ"/>
</dbReference>
<evidence type="ECO:0000256" key="7">
    <source>
        <dbReference type="SAM" id="SignalP"/>
    </source>
</evidence>
<dbReference type="PANTHER" id="PTHR10030">
    <property type="entry name" value="ALPHA-L-FUCOSIDASE"/>
    <property type="match status" value="1"/>
</dbReference>
<dbReference type="PANTHER" id="PTHR10030:SF37">
    <property type="entry name" value="ALPHA-L-FUCOSIDASE-RELATED"/>
    <property type="match status" value="1"/>
</dbReference>
<dbReference type="AlphaFoldDB" id="A0A6C2UGG2"/>
<evidence type="ECO:0000256" key="3">
    <source>
        <dbReference type="ARBA" id="ARBA00012662"/>
    </source>
</evidence>
<evidence type="ECO:0000259" key="8">
    <source>
        <dbReference type="Pfam" id="PF01120"/>
    </source>
</evidence>
<keyword evidence="6" id="KW-0326">Glycosidase</keyword>
<dbReference type="SUPFAM" id="SSF51445">
    <property type="entry name" value="(Trans)glycosidases"/>
    <property type="match status" value="1"/>
</dbReference>
<accession>A0A6C2UGG2</accession>
<protein>
    <recommendedName>
        <fullName evidence="3">alpha-L-fucosidase</fullName>
        <ecNumber evidence="3">3.2.1.51</ecNumber>
    </recommendedName>
</protein>
<sequence length="551" mass="63255">MMKINACSMIVLVCVTAATAMAETPTIEQCKENIDAMIDRMNEDATLGPCRPNWVSLKKQNAEPEWFLDGKIGIYFTWGLFTVPAYGSEWYARWMHLKPGEDRLSFYDHHRETWGEPDEFGYHEFAPMFKPTKFDPEDWAKLFVAAGARWAGPLCEHHDGYAMWDSELTPWNAMDAGPGRDLVGELEKAIKGEGLKFVTTFHHERTQSWFPRVEGWPTTSDDPVLQFMYMNIPEYQFNKIYQAKIGEVIYKYQPDMIWFDGRVSDVPEPHHLNFLACYFNQAHEWGKEVMVTTKKLEYPQEVSVMDFEKGRTAELTAYPWLSDDTISTRSWSYLDSDFYLKPVKVVLNDFIDTVSKNGHLLLNVSPRSDGIIPDDQRQILLTIGDWLKRNGEAIYSTRPWLEYGEGPAKMKQGGSHLKKFMAYTEKDIRYTGSKDGEELYVTVMGTPSGTVEPAILQVNDASGGQVELLSPKQNLTFEVKDKALVIHVPDNLPEDHAYAFKLTGFDVGLTPKAQQRRNEAIEAVDIKNIRFRKLHPNDIHFGQCKENRLNQ</sequence>
<reference evidence="9 10" key="1">
    <citation type="submission" date="2019-04" db="EMBL/GenBank/DDBJ databases">
        <authorList>
            <person name="Van Vliet M D."/>
        </authorList>
    </citation>
    <scope>NUCLEOTIDE SEQUENCE [LARGE SCALE GENOMIC DNA]</scope>
    <source>
        <strain evidence="9 10">F21</strain>
    </source>
</reference>
<comment type="function">
    <text evidence="1">Alpha-L-fucosidase is responsible for hydrolyzing the alpha-1,6-linked fucose joined to the reducing-end N-acetylglucosamine of the carbohydrate moieties of glycoproteins.</text>
</comment>
<evidence type="ECO:0000313" key="10">
    <source>
        <dbReference type="Proteomes" id="UP000346198"/>
    </source>
</evidence>
<evidence type="ECO:0000256" key="5">
    <source>
        <dbReference type="ARBA" id="ARBA00022801"/>
    </source>
</evidence>
<evidence type="ECO:0000256" key="4">
    <source>
        <dbReference type="ARBA" id="ARBA00022729"/>
    </source>
</evidence>
<dbReference type="InterPro" id="IPR057739">
    <property type="entry name" value="Glyco_hydro_29_N"/>
</dbReference>
<dbReference type="Gene3D" id="2.60.40.1180">
    <property type="entry name" value="Golgi alpha-mannosidase II"/>
    <property type="match status" value="1"/>
</dbReference>
<dbReference type="GO" id="GO:0016139">
    <property type="term" value="P:glycoside catabolic process"/>
    <property type="evidence" value="ECO:0007669"/>
    <property type="project" value="TreeGrafter"/>
</dbReference>
<feature type="domain" description="Glycoside hydrolase family 29 N-terminal" evidence="8">
    <location>
        <begin position="49"/>
        <end position="392"/>
    </location>
</feature>
<feature type="chain" id="PRO_5025612044" description="alpha-L-fucosidase" evidence="7">
    <location>
        <begin position="23"/>
        <end position="551"/>
    </location>
</feature>
<comment type="similarity">
    <text evidence="2">Belongs to the glycosyl hydrolase 29 family.</text>
</comment>
<keyword evidence="10" id="KW-1185">Reference proteome</keyword>
<dbReference type="Gene3D" id="3.20.20.80">
    <property type="entry name" value="Glycosidases"/>
    <property type="match status" value="1"/>
</dbReference>
<evidence type="ECO:0000256" key="6">
    <source>
        <dbReference type="ARBA" id="ARBA00023295"/>
    </source>
</evidence>
<organism evidence="9 10">
    <name type="scientific">Pontiella sulfatireligans</name>
    <dbReference type="NCBI Taxonomy" id="2750658"/>
    <lineage>
        <taxon>Bacteria</taxon>
        <taxon>Pseudomonadati</taxon>
        <taxon>Kiritimatiellota</taxon>
        <taxon>Kiritimatiellia</taxon>
        <taxon>Kiritimatiellales</taxon>
        <taxon>Pontiellaceae</taxon>
        <taxon>Pontiella</taxon>
    </lineage>
</organism>
<evidence type="ECO:0000313" key="9">
    <source>
        <dbReference type="EMBL" id="VGO18296.1"/>
    </source>
</evidence>
<gene>
    <name evidence="9" type="ORF">SCARR_00348</name>
</gene>
<keyword evidence="5" id="KW-0378">Hydrolase</keyword>
<dbReference type="GO" id="GO:0006004">
    <property type="term" value="P:fucose metabolic process"/>
    <property type="evidence" value="ECO:0007669"/>
    <property type="project" value="InterPro"/>
</dbReference>
<dbReference type="GO" id="GO:0005764">
    <property type="term" value="C:lysosome"/>
    <property type="evidence" value="ECO:0007669"/>
    <property type="project" value="TreeGrafter"/>
</dbReference>
<dbReference type="RefSeq" id="WP_136059799.1">
    <property type="nucleotide sequence ID" value="NZ_CAAHFH010000001.1"/>
</dbReference>
<dbReference type="EMBL" id="CAAHFH010000001">
    <property type="protein sequence ID" value="VGO18296.1"/>
    <property type="molecule type" value="Genomic_DNA"/>
</dbReference>
<dbReference type="InterPro" id="IPR000933">
    <property type="entry name" value="Glyco_hydro_29"/>
</dbReference>